<evidence type="ECO:0000313" key="1">
    <source>
        <dbReference type="EMBL" id="TKW26239.1"/>
    </source>
</evidence>
<gene>
    <name evidence="1" type="ORF">SEVIR_3G174501v2</name>
</gene>
<name>A0A4U6VG15_SETVI</name>
<dbReference type="Gramene" id="TKW26239">
    <property type="protein sequence ID" value="TKW26239"/>
    <property type="gene ID" value="SEVIR_3G174501v2"/>
</dbReference>
<reference evidence="1" key="1">
    <citation type="submission" date="2019-03" db="EMBL/GenBank/DDBJ databases">
        <title>WGS assembly of Setaria viridis.</title>
        <authorList>
            <person name="Huang P."/>
            <person name="Jenkins J."/>
            <person name="Grimwood J."/>
            <person name="Barry K."/>
            <person name="Healey A."/>
            <person name="Mamidi S."/>
            <person name="Sreedasyam A."/>
            <person name="Shu S."/>
            <person name="Feldman M."/>
            <person name="Wu J."/>
            <person name="Yu Y."/>
            <person name="Chen C."/>
            <person name="Johnson J."/>
            <person name="Rokhsar D."/>
            <person name="Baxter I."/>
            <person name="Schmutz J."/>
            <person name="Brutnell T."/>
            <person name="Kellogg E."/>
        </authorList>
    </citation>
    <scope>NUCLEOTIDE SEQUENCE [LARGE SCALE GENOMIC DNA]</scope>
</reference>
<keyword evidence="2" id="KW-1185">Reference proteome</keyword>
<sequence>MFKFYPPFSFRLVFSPLRWVIWFACWVEDSEDRIYWSRSS</sequence>
<dbReference type="AlphaFoldDB" id="A0A4U6VG15"/>
<evidence type="ECO:0000313" key="2">
    <source>
        <dbReference type="Proteomes" id="UP000298652"/>
    </source>
</evidence>
<organism evidence="1 2">
    <name type="scientific">Setaria viridis</name>
    <name type="common">Green bristlegrass</name>
    <name type="synonym">Setaria italica subsp. viridis</name>
    <dbReference type="NCBI Taxonomy" id="4556"/>
    <lineage>
        <taxon>Eukaryota</taxon>
        <taxon>Viridiplantae</taxon>
        <taxon>Streptophyta</taxon>
        <taxon>Embryophyta</taxon>
        <taxon>Tracheophyta</taxon>
        <taxon>Spermatophyta</taxon>
        <taxon>Magnoliopsida</taxon>
        <taxon>Liliopsida</taxon>
        <taxon>Poales</taxon>
        <taxon>Poaceae</taxon>
        <taxon>PACMAD clade</taxon>
        <taxon>Panicoideae</taxon>
        <taxon>Panicodae</taxon>
        <taxon>Paniceae</taxon>
        <taxon>Cenchrinae</taxon>
        <taxon>Setaria</taxon>
    </lineage>
</organism>
<proteinExistence type="predicted"/>
<dbReference type="EMBL" id="CM016554">
    <property type="protein sequence ID" value="TKW26239.1"/>
    <property type="molecule type" value="Genomic_DNA"/>
</dbReference>
<accession>A0A4U6VG15</accession>
<protein>
    <submittedName>
        <fullName evidence="1">Uncharacterized protein</fullName>
    </submittedName>
</protein>
<dbReference type="Proteomes" id="UP000298652">
    <property type="component" value="Chromosome 3"/>
</dbReference>